<keyword evidence="4" id="KW-1185">Reference proteome</keyword>
<dbReference type="InterPro" id="IPR051448">
    <property type="entry name" value="CdaR-like_regulators"/>
</dbReference>
<dbReference type="InterPro" id="IPR042070">
    <property type="entry name" value="PucR_C-HTH_sf"/>
</dbReference>
<name>A0A660C8Y2_9PSEU</name>
<dbReference type="Proteomes" id="UP000317303">
    <property type="component" value="Unassembled WGS sequence"/>
</dbReference>
<feature type="domain" description="Purine catabolism PurC-like" evidence="1">
    <location>
        <begin position="13"/>
        <end position="123"/>
    </location>
</feature>
<dbReference type="Pfam" id="PF13556">
    <property type="entry name" value="HTH_30"/>
    <property type="match status" value="1"/>
</dbReference>
<dbReference type="PANTHER" id="PTHR33744">
    <property type="entry name" value="CARBOHYDRATE DIACID REGULATOR"/>
    <property type="match status" value="1"/>
</dbReference>
<dbReference type="InterPro" id="IPR025736">
    <property type="entry name" value="PucR_C-HTH_dom"/>
</dbReference>
<dbReference type="InterPro" id="IPR012914">
    <property type="entry name" value="PucR_dom"/>
</dbReference>
<organism evidence="3 4">
    <name type="scientific">Prauserella rugosa</name>
    <dbReference type="NCBI Taxonomy" id="43354"/>
    <lineage>
        <taxon>Bacteria</taxon>
        <taxon>Bacillati</taxon>
        <taxon>Actinomycetota</taxon>
        <taxon>Actinomycetes</taxon>
        <taxon>Pseudonocardiales</taxon>
        <taxon>Pseudonocardiaceae</taxon>
        <taxon>Prauserella</taxon>
    </lineage>
</organism>
<dbReference type="Pfam" id="PF07905">
    <property type="entry name" value="PucR"/>
    <property type="match status" value="1"/>
</dbReference>
<dbReference type="AlphaFoldDB" id="A0A660C8Y2"/>
<dbReference type="Gene3D" id="1.10.10.2840">
    <property type="entry name" value="PucR C-terminal helix-turn-helix domain"/>
    <property type="match status" value="1"/>
</dbReference>
<evidence type="ECO:0000313" key="4">
    <source>
        <dbReference type="Proteomes" id="UP000317303"/>
    </source>
</evidence>
<dbReference type="RefSeq" id="WP_030531931.1">
    <property type="nucleotide sequence ID" value="NZ_JOIJ01000006.1"/>
</dbReference>
<evidence type="ECO:0000259" key="1">
    <source>
        <dbReference type="Pfam" id="PF07905"/>
    </source>
</evidence>
<gene>
    <name evidence="3" type="ORF">JD82_00615</name>
</gene>
<dbReference type="OrthoDB" id="8450798at2"/>
<dbReference type="PANTHER" id="PTHR33744:SF1">
    <property type="entry name" value="DNA-BINDING TRANSCRIPTIONAL ACTIVATOR ADER"/>
    <property type="match status" value="1"/>
</dbReference>
<proteinExistence type="predicted"/>
<evidence type="ECO:0000259" key="2">
    <source>
        <dbReference type="Pfam" id="PF13556"/>
    </source>
</evidence>
<evidence type="ECO:0000313" key="3">
    <source>
        <dbReference type="EMBL" id="TWH18794.1"/>
    </source>
</evidence>
<accession>A0A660C8Y2</accession>
<protein>
    <submittedName>
        <fullName evidence="3">Purine catabolism regulator</fullName>
    </submittedName>
</protein>
<reference evidence="3 4" key="1">
    <citation type="submission" date="2019-07" db="EMBL/GenBank/DDBJ databases">
        <title>R&amp;d 2014.</title>
        <authorList>
            <person name="Klenk H.-P."/>
        </authorList>
    </citation>
    <scope>NUCLEOTIDE SEQUENCE [LARGE SCALE GENOMIC DNA]</scope>
    <source>
        <strain evidence="3 4">DSM 43194</strain>
    </source>
</reference>
<sequence>MPTARELTHDAQLGLALRAGDAGADRPISWVHSSELDDPTPFLSGGELLLITGIALPADDEGRAAYVGRLAAAGLSGLGFGIQLGHDTIPESLLAAAEAAALPVLEVPHRTPFIEIGKTVSQSLADDRSAEARRFETARTALTTAAMHGEDLGGVIGRLAVDLACWAMLLEPDGTVAHAQPADAAERVGDLAPDLDRLRTVRPPSSIGLSACGDHVAAHSLGGASTLAGFLVVGRARPFCPTDHHITHAASSLLSIALTRTRSAADVRLRTTALKLLLTGHRTAFDELAGPLGLRLPAPPVVVLAGSGHSSTLVDSTGSPDLLTGQLDGRLIAVASAAQQLPSARHLGVSAPIGWDGLPGAYRQATQALAEATRRGAAVVRFDDLGVGLLRDVADEEVVGRAEAVLRPLDEHDAQQRGELVRSLRAWIAHHGHWDPAAAELGIHRHTLRYRMSKVAALLDCDLDSPDVRAQLWLAIRLVS</sequence>
<comment type="caution">
    <text evidence="3">The sequence shown here is derived from an EMBL/GenBank/DDBJ whole genome shotgun (WGS) entry which is preliminary data.</text>
</comment>
<dbReference type="EMBL" id="VLJV01000001">
    <property type="protein sequence ID" value="TWH18794.1"/>
    <property type="molecule type" value="Genomic_DNA"/>
</dbReference>
<feature type="domain" description="PucR C-terminal helix-turn-helix" evidence="2">
    <location>
        <begin position="420"/>
        <end position="478"/>
    </location>
</feature>